<evidence type="ECO:0000313" key="1">
    <source>
        <dbReference type="EMBL" id="GFH11573.1"/>
    </source>
</evidence>
<name>A0A699YN82_HAELA</name>
<dbReference type="EMBL" id="BLLF01000415">
    <property type="protein sequence ID" value="GFH11573.1"/>
    <property type="molecule type" value="Genomic_DNA"/>
</dbReference>
<organism evidence="1 2">
    <name type="scientific">Haematococcus lacustris</name>
    <name type="common">Green alga</name>
    <name type="synonym">Haematococcus pluvialis</name>
    <dbReference type="NCBI Taxonomy" id="44745"/>
    <lineage>
        <taxon>Eukaryota</taxon>
        <taxon>Viridiplantae</taxon>
        <taxon>Chlorophyta</taxon>
        <taxon>core chlorophytes</taxon>
        <taxon>Chlorophyceae</taxon>
        <taxon>CS clade</taxon>
        <taxon>Chlamydomonadales</taxon>
        <taxon>Haematococcaceae</taxon>
        <taxon>Haematococcus</taxon>
    </lineage>
</organism>
<comment type="caution">
    <text evidence="1">The sequence shown here is derived from an EMBL/GenBank/DDBJ whole genome shotgun (WGS) entry which is preliminary data.</text>
</comment>
<gene>
    <name evidence="1" type="ORF">HaLaN_07092</name>
</gene>
<protein>
    <submittedName>
        <fullName evidence="1">Uncharacterized protein</fullName>
    </submittedName>
</protein>
<sequence length="109" mass="11789">MSGIKTLCTQPGTLLDSRGLIADCGDYAAVYCVKSTGASWVVKRSKTGEGFAVLMRLDYTPSAFAAAHNRLWIAKQDAILEHVVGEDDLWHEHRVSGCVVYMQASPTSG</sequence>
<reference evidence="1 2" key="1">
    <citation type="submission" date="2020-02" db="EMBL/GenBank/DDBJ databases">
        <title>Draft genome sequence of Haematococcus lacustris strain NIES-144.</title>
        <authorList>
            <person name="Morimoto D."/>
            <person name="Nakagawa S."/>
            <person name="Yoshida T."/>
            <person name="Sawayama S."/>
        </authorList>
    </citation>
    <scope>NUCLEOTIDE SEQUENCE [LARGE SCALE GENOMIC DNA]</scope>
    <source>
        <strain evidence="1 2">NIES-144</strain>
    </source>
</reference>
<keyword evidence="2" id="KW-1185">Reference proteome</keyword>
<accession>A0A699YN82</accession>
<dbReference type="AlphaFoldDB" id="A0A699YN82"/>
<dbReference type="Proteomes" id="UP000485058">
    <property type="component" value="Unassembled WGS sequence"/>
</dbReference>
<proteinExistence type="predicted"/>
<evidence type="ECO:0000313" key="2">
    <source>
        <dbReference type="Proteomes" id="UP000485058"/>
    </source>
</evidence>